<dbReference type="Pfam" id="PF11807">
    <property type="entry name" value="UstYa"/>
    <property type="match status" value="1"/>
</dbReference>
<comment type="similarity">
    <text evidence="1">Belongs to the ustYa family.</text>
</comment>
<dbReference type="InterPro" id="IPR021765">
    <property type="entry name" value="UstYa-like"/>
</dbReference>
<reference evidence="4 5" key="1">
    <citation type="journal article" date="2018" name="IMA Fungus">
        <title>IMA Genome-F 9: Draft genome sequence of Annulohypoxylon stygium, Aspergillus mulundensis, Berkeleyomyces basicola (syn. Thielaviopsis basicola), Ceratocystis smalleyi, two Cercospora beticola strains, Coleophoma cylindrospora, Fusarium fracticaudum, Phialophora cf. hyalina, and Morchella septimelata.</title>
        <authorList>
            <person name="Wingfield B.D."/>
            <person name="Bills G.F."/>
            <person name="Dong Y."/>
            <person name="Huang W."/>
            <person name="Nel W.J."/>
            <person name="Swalarsk-Parry B.S."/>
            <person name="Vaghefi N."/>
            <person name="Wilken P.M."/>
            <person name="An Z."/>
            <person name="de Beer Z.W."/>
            <person name="De Vos L."/>
            <person name="Chen L."/>
            <person name="Duong T.A."/>
            <person name="Gao Y."/>
            <person name="Hammerbacher A."/>
            <person name="Kikkert J.R."/>
            <person name="Li Y."/>
            <person name="Li H."/>
            <person name="Li K."/>
            <person name="Li Q."/>
            <person name="Liu X."/>
            <person name="Ma X."/>
            <person name="Naidoo K."/>
            <person name="Pethybridge S.J."/>
            <person name="Sun J."/>
            <person name="Steenkamp E.T."/>
            <person name="van der Nest M.A."/>
            <person name="van Wyk S."/>
            <person name="Wingfield M.J."/>
            <person name="Xiong C."/>
            <person name="Yue Q."/>
            <person name="Zhang X."/>
        </authorList>
    </citation>
    <scope>NUCLEOTIDE SEQUENCE [LARGE SCALE GENOMIC DNA]</scope>
    <source>
        <strain evidence="4 5">DSM 5745</strain>
    </source>
</reference>
<evidence type="ECO:0000256" key="2">
    <source>
        <dbReference type="SAM" id="MobiDB-lite"/>
    </source>
</evidence>
<dbReference type="AlphaFoldDB" id="A0A3D8S689"/>
<evidence type="ECO:0000256" key="3">
    <source>
        <dbReference type="SAM" id="Phobius"/>
    </source>
</evidence>
<accession>A0A3D8S689</accession>
<dbReference type="EMBL" id="PVWQ01000005">
    <property type="protein sequence ID" value="RDW81524.1"/>
    <property type="molecule type" value="Genomic_DNA"/>
</dbReference>
<evidence type="ECO:0000256" key="1">
    <source>
        <dbReference type="ARBA" id="ARBA00035112"/>
    </source>
</evidence>
<keyword evidence="3" id="KW-0812">Transmembrane</keyword>
<evidence type="ECO:0000313" key="5">
    <source>
        <dbReference type="Proteomes" id="UP000256690"/>
    </source>
</evidence>
<dbReference type="GO" id="GO:0043386">
    <property type="term" value="P:mycotoxin biosynthetic process"/>
    <property type="evidence" value="ECO:0007669"/>
    <property type="project" value="InterPro"/>
</dbReference>
<comment type="caution">
    <text evidence="4">The sequence shown here is derived from an EMBL/GenBank/DDBJ whole genome shotgun (WGS) entry which is preliminary data.</text>
</comment>
<keyword evidence="3" id="KW-0472">Membrane</keyword>
<dbReference type="Proteomes" id="UP000256690">
    <property type="component" value="Unassembled WGS sequence"/>
</dbReference>
<dbReference type="PANTHER" id="PTHR33365:SF7">
    <property type="entry name" value="TAT PATHWAY SIGNAL SEQUENCE"/>
    <property type="match status" value="1"/>
</dbReference>
<organism evidence="4 5">
    <name type="scientific">Aspergillus mulundensis</name>
    <dbReference type="NCBI Taxonomy" id="1810919"/>
    <lineage>
        <taxon>Eukaryota</taxon>
        <taxon>Fungi</taxon>
        <taxon>Dikarya</taxon>
        <taxon>Ascomycota</taxon>
        <taxon>Pezizomycotina</taxon>
        <taxon>Eurotiomycetes</taxon>
        <taxon>Eurotiomycetidae</taxon>
        <taxon>Eurotiales</taxon>
        <taxon>Aspergillaceae</taxon>
        <taxon>Aspergillus</taxon>
        <taxon>Aspergillus subgen. Nidulantes</taxon>
    </lineage>
</organism>
<feature type="transmembrane region" description="Helical" evidence="3">
    <location>
        <begin position="50"/>
        <end position="73"/>
    </location>
</feature>
<sequence length="303" mass="34629">MEKYSSLNAEDSDSAKSLLRNGDETSFEKDRAESFTVRERNPSWLARHKISICLSLFFVTLNLVSCSLVYAWLQHRYSHYPFLGNTPVRNILRYEGKKLDLLPVYLPNGTLNPDKPGHFNGKPTPELAESWKSIMQHQNIRLQRHELGPFADDESVIELADGSGYFATLAVFHGLHCLKRFHHYIHRNSYYPNTTAEDEASLLYHTEHCVDWLRQYVQCNADTTLIPFYWGAGQTHPLAVDKAEHQCVKWEPLEGWMAEHSFNAFEQGLLVHPLYGDPYAGQKPDTIGIAVGDHPLEVGHEGH</sequence>
<keyword evidence="5" id="KW-1185">Reference proteome</keyword>
<feature type="region of interest" description="Disordered" evidence="2">
    <location>
        <begin position="1"/>
        <end position="25"/>
    </location>
</feature>
<protein>
    <recommendedName>
        <fullName evidence="6">Tat pathway signal sequence</fullName>
    </recommendedName>
</protein>
<dbReference type="PANTHER" id="PTHR33365">
    <property type="entry name" value="YALI0B05434P"/>
    <property type="match status" value="1"/>
</dbReference>
<dbReference type="GeneID" id="38115451"/>
<dbReference type="RefSeq" id="XP_026604577.1">
    <property type="nucleotide sequence ID" value="XM_026747097.1"/>
</dbReference>
<evidence type="ECO:0008006" key="6">
    <source>
        <dbReference type="Google" id="ProtNLM"/>
    </source>
</evidence>
<evidence type="ECO:0000313" key="4">
    <source>
        <dbReference type="EMBL" id="RDW81524.1"/>
    </source>
</evidence>
<dbReference type="OrthoDB" id="3687641at2759"/>
<name>A0A3D8S689_9EURO</name>
<keyword evidence="3" id="KW-1133">Transmembrane helix</keyword>
<gene>
    <name evidence="4" type="ORF">DSM5745_05081</name>
</gene>
<proteinExistence type="inferred from homology"/>